<dbReference type="EMBL" id="BDSP01000253">
    <property type="protein sequence ID" value="GAX27113.1"/>
    <property type="molecule type" value="Genomic_DNA"/>
</dbReference>
<organism evidence="13 14">
    <name type="scientific">Fistulifera solaris</name>
    <name type="common">Oleaginous diatom</name>
    <dbReference type="NCBI Taxonomy" id="1519565"/>
    <lineage>
        <taxon>Eukaryota</taxon>
        <taxon>Sar</taxon>
        <taxon>Stramenopiles</taxon>
        <taxon>Ochrophyta</taxon>
        <taxon>Bacillariophyta</taxon>
        <taxon>Bacillariophyceae</taxon>
        <taxon>Bacillariophycidae</taxon>
        <taxon>Naviculales</taxon>
        <taxon>Naviculaceae</taxon>
        <taxon>Fistulifera</taxon>
    </lineage>
</organism>
<evidence type="ECO:0000259" key="9">
    <source>
        <dbReference type="PROSITE" id="PS50072"/>
    </source>
</evidence>
<dbReference type="GO" id="GO:0006457">
    <property type="term" value="P:protein folding"/>
    <property type="evidence" value="ECO:0007669"/>
    <property type="project" value="InterPro"/>
</dbReference>
<dbReference type="PROSITE" id="PS50072">
    <property type="entry name" value="CSA_PPIASE_2"/>
    <property type="match status" value="1"/>
</dbReference>
<evidence type="ECO:0000256" key="4">
    <source>
        <dbReference type="ARBA" id="ARBA00022801"/>
    </source>
</evidence>
<dbReference type="SMART" id="SM00487">
    <property type="entry name" value="DEXDc"/>
    <property type="match status" value="1"/>
</dbReference>
<dbReference type="GO" id="GO:0006281">
    <property type="term" value="P:DNA repair"/>
    <property type="evidence" value="ECO:0007669"/>
    <property type="project" value="TreeGrafter"/>
</dbReference>
<dbReference type="PANTHER" id="PTHR45626">
    <property type="entry name" value="TRANSCRIPTION TERMINATION FACTOR 2-RELATED"/>
    <property type="match status" value="1"/>
</dbReference>
<gene>
    <name evidence="13" type="ORF">FisN_13Lh343</name>
</gene>
<dbReference type="FunFam" id="2.40.100.10:FF:000013">
    <property type="entry name" value="Peptidyl-prolyl cis-trans isomerase"/>
    <property type="match status" value="1"/>
</dbReference>
<dbReference type="GO" id="GO:0005524">
    <property type="term" value="F:ATP binding"/>
    <property type="evidence" value="ECO:0007669"/>
    <property type="project" value="UniProtKB-KW"/>
</dbReference>
<accession>A0A1Z5KLC0</accession>
<keyword evidence="5" id="KW-0067">ATP-binding</keyword>
<protein>
    <recommendedName>
        <fullName evidence="2">peptidylprolyl isomerase</fullName>
        <ecNumber evidence="2">5.2.1.8</ecNumber>
    </recommendedName>
</protein>
<dbReference type="Pfam" id="PF00160">
    <property type="entry name" value="Pro_isomerase"/>
    <property type="match status" value="1"/>
</dbReference>
<keyword evidence="3" id="KW-0547">Nucleotide-binding</keyword>
<dbReference type="GO" id="GO:0008094">
    <property type="term" value="F:ATP-dependent activity, acting on DNA"/>
    <property type="evidence" value="ECO:0007669"/>
    <property type="project" value="TreeGrafter"/>
</dbReference>
<dbReference type="PROSITE" id="PS00170">
    <property type="entry name" value="CSA_PPIASE_1"/>
    <property type="match status" value="1"/>
</dbReference>
<dbReference type="EC" id="5.2.1.8" evidence="2"/>
<keyword evidence="4" id="KW-0378">Hydrolase</keyword>
<dbReference type="InParanoid" id="A0A1Z5KLC0"/>
<dbReference type="GO" id="GO:0008270">
    <property type="term" value="F:zinc ion binding"/>
    <property type="evidence" value="ECO:0007669"/>
    <property type="project" value="UniProtKB-KW"/>
</dbReference>
<dbReference type="GO" id="GO:0003755">
    <property type="term" value="F:peptidyl-prolyl cis-trans isomerase activity"/>
    <property type="evidence" value="ECO:0007669"/>
    <property type="project" value="UniProtKB-KW"/>
</dbReference>
<keyword evidence="8" id="KW-0862">Zinc</keyword>
<dbReference type="OrthoDB" id="448448at2759"/>
<dbReference type="CDD" id="cd01926">
    <property type="entry name" value="cyclophilin_ABH_like"/>
    <property type="match status" value="1"/>
</dbReference>
<evidence type="ECO:0000256" key="8">
    <source>
        <dbReference type="PROSITE-ProRule" id="PRU00175"/>
    </source>
</evidence>
<dbReference type="Pfam" id="PF00271">
    <property type="entry name" value="Helicase_C"/>
    <property type="match status" value="1"/>
</dbReference>
<comment type="catalytic activity">
    <reaction evidence="1">
        <text>[protein]-peptidylproline (omega=180) = [protein]-peptidylproline (omega=0)</text>
        <dbReference type="Rhea" id="RHEA:16237"/>
        <dbReference type="Rhea" id="RHEA-COMP:10747"/>
        <dbReference type="Rhea" id="RHEA-COMP:10748"/>
        <dbReference type="ChEBI" id="CHEBI:83833"/>
        <dbReference type="ChEBI" id="CHEBI:83834"/>
        <dbReference type="EC" id="5.2.1.8"/>
    </reaction>
</comment>
<dbReference type="InterPro" id="IPR050628">
    <property type="entry name" value="SNF2_RAD54_helicase_TF"/>
</dbReference>
<dbReference type="PROSITE" id="PS51192">
    <property type="entry name" value="HELICASE_ATP_BIND_1"/>
    <property type="match status" value="1"/>
</dbReference>
<dbReference type="InterPro" id="IPR001841">
    <property type="entry name" value="Znf_RING"/>
</dbReference>
<dbReference type="InterPro" id="IPR001650">
    <property type="entry name" value="Helicase_C-like"/>
</dbReference>
<evidence type="ECO:0000256" key="7">
    <source>
        <dbReference type="ARBA" id="ARBA00023235"/>
    </source>
</evidence>
<feature type="domain" description="Helicase C-terminal" evidence="12">
    <location>
        <begin position="1046"/>
        <end position="1193"/>
    </location>
</feature>
<dbReference type="InterPro" id="IPR049730">
    <property type="entry name" value="SNF2/RAD54-like_C"/>
</dbReference>
<keyword evidence="8" id="KW-0479">Metal-binding</keyword>
<keyword evidence="7 13" id="KW-0413">Isomerase</keyword>
<dbReference type="GO" id="GO:0005634">
    <property type="term" value="C:nucleus"/>
    <property type="evidence" value="ECO:0007669"/>
    <property type="project" value="TreeGrafter"/>
</dbReference>
<evidence type="ECO:0000256" key="6">
    <source>
        <dbReference type="ARBA" id="ARBA00023110"/>
    </source>
</evidence>
<dbReference type="PROSITE" id="PS50089">
    <property type="entry name" value="ZF_RING_2"/>
    <property type="match status" value="1"/>
</dbReference>
<evidence type="ECO:0000259" key="10">
    <source>
        <dbReference type="PROSITE" id="PS50089"/>
    </source>
</evidence>
<feature type="domain" description="Helicase ATP-binding" evidence="11">
    <location>
        <begin position="495"/>
        <end position="715"/>
    </location>
</feature>
<evidence type="ECO:0000256" key="2">
    <source>
        <dbReference type="ARBA" id="ARBA00013194"/>
    </source>
</evidence>
<keyword evidence="14" id="KW-1185">Reference proteome</keyword>
<dbReference type="Pfam" id="PF00176">
    <property type="entry name" value="SNF2-rel_dom"/>
    <property type="match status" value="1"/>
</dbReference>
<dbReference type="InterPro" id="IPR038718">
    <property type="entry name" value="SNF2-like_sf"/>
</dbReference>
<dbReference type="CDD" id="cd18793">
    <property type="entry name" value="SF2_C_SNF"/>
    <property type="match status" value="1"/>
</dbReference>
<dbReference type="Gene3D" id="3.40.50.10810">
    <property type="entry name" value="Tandem AAA-ATPase domain"/>
    <property type="match status" value="1"/>
</dbReference>
<evidence type="ECO:0000256" key="1">
    <source>
        <dbReference type="ARBA" id="ARBA00000971"/>
    </source>
</evidence>
<dbReference type="InterPro" id="IPR014001">
    <property type="entry name" value="Helicase_ATP-bd"/>
</dbReference>
<dbReference type="SUPFAM" id="SSF52540">
    <property type="entry name" value="P-loop containing nucleoside triphosphate hydrolases"/>
    <property type="match status" value="2"/>
</dbReference>
<dbReference type="SUPFAM" id="SSF50891">
    <property type="entry name" value="Cyclophilin-like"/>
    <property type="match status" value="1"/>
</dbReference>
<keyword evidence="6" id="KW-0697">Rotamase</keyword>
<dbReference type="InterPro" id="IPR029000">
    <property type="entry name" value="Cyclophilin-like_dom_sf"/>
</dbReference>
<proteinExistence type="predicted"/>
<feature type="domain" description="PPIase cyclophilin-type" evidence="9">
    <location>
        <begin position="1340"/>
        <end position="1496"/>
    </location>
</feature>
<evidence type="ECO:0000259" key="12">
    <source>
        <dbReference type="PROSITE" id="PS51194"/>
    </source>
</evidence>
<name>A0A1Z5KLC0_FISSO</name>
<dbReference type="PRINTS" id="PR00153">
    <property type="entry name" value="CSAPPISMRASE"/>
</dbReference>
<evidence type="ECO:0000313" key="14">
    <source>
        <dbReference type="Proteomes" id="UP000198406"/>
    </source>
</evidence>
<dbReference type="GO" id="GO:0016787">
    <property type="term" value="F:hydrolase activity"/>
    <property type="evidence" value="ECO:0007669"/>
    <property type="project" value="UniProtKB-KW"/>
</dbReference>
<evidence type="ECO:0000256" key="3">
    <source>
        <dbReference type="ARBA" id="ARBA00022741"/>
    </source>
</evidence>
<dbReference type="Proteomes" id="UP000198406">
    <property type="component" value="Unassembled WGS sequence"/>
</dbReference>
<dbReference type="InterPro" id="IPR000330">
    <property type="entry name" value="SNF2_N"/>
</dbReference>
<feature type="domain" description="RING-type" evidence="10">
    <location>
        <begin position="882"/>
        <end position="917"/>
    </location>
</feature>
<dbReference type="InterPro" id="IPR027417">
    <property type="entry name" value="P-loop_NTPase"/>
</dbReference>
<dbReference type="InterPro" id="IPR020892">
    <property type="entry name" value="Cyclophilin-type_PPIase_CS"/>
</dbReference>
<evidence type="ECO:0000259" key="11">
    <source>
        <dbReference type="PROSITE" id="PS51192"/>
    </source>
</evidence>
<dbReference type="InterPro" id="IPR002130">
    <property type="entry name" value="Cyclophilin-type_PPIase_dom"/>
</dbReference>
<dbReference type="Gene3D" id="2.40.100.10">
    <property type="entry name" value="Cyclophilin-like"/>
    <property type="match status" value="1"/>
</dbReference>
<comment type="caution">
    <text evidence="13">The sequence shown here is derived from an EMBL/GenBank/DDBJ whole genome shotgun (WGS) entry which is preliminary data.</text>
</comment>
<reference evidence="13 14" key="1">
    <citation type="journal article" date="2015" name="Plant Cell">
        <title>Oil accumulation by the oleaginous diatom Fistulifera solaris as revealed by the genome and transcriptome.</title>
        <authorList>
            <person name="Tanaka T."/>
            <person name="Maeda Y."/>
            <person name="Veluchamy A."/>
            <person name="Tanaka M."/>
            <person name="Abida H."/>
            <person name="Marechal E."/>
            <person name="Bowler C."/>
            <person name="Muto M."/>
            <person name="Sunaga Y."/>
            <person name="Tanaka M."/>
            <person name="Yoshino T."/>
            <person name="Taniguchi T."/>
            <person name="Fukuda Y."/>
            <person name="Nemoto M."/>
            <person name="Matsumoto M."/>
            <person name="Wong P.S."/>
            <person name="Aburatani S."/>
            <person name="Fujibuchi W."/>
        </authorList>
    </citation>
    <scope>NUCLEOTIDE SEQUENCE [LARGE SCALE GENOMIC DNA]</scope>
    <source>
        <strain evidence="13 14">JPCC DA0580</strain>
    </source>
</reference>
<dbReference type="PROSITE" id="PS51194">
    <property type="entry name" value="HELICASE_CTER"/>
    <property type="match status" value="1"/>
</dbReference>
<dbReference type="Gene3D" id="3.40.50.300">
    <property type="entry name" value="P-loop containing nucleotide triphosphate hydrolases"/>
    <property type="match status" value="1"/>
</dbReference>
<dbReference type="PANTHER" id="PTHR45626:SF14">
    <property type="entry name" value="ATP-DEPENDENT DNA HELICASE (EUROFUNG)"/>
    <property type="match status" value="1"/>
</dbReference>
<sequence length="1498" mass="170217">MNEWAYFLFEKVEIELSTENSFSPWAWRDVTLRQECQQSALDVSCSACCLPMHVYDDRVEVFLPEIPQHDGQRQTTVCTCHRKQGSELISLVGMLQFCEELVQIQCMQVMFWDDQYASIVITVDFPHLTHHDYATTRKSIFPGDRLHPATQALLASLRSDWRYLEMFMKGIMHIKDNERLQKALRTTVLPMRWNLEEVYQQINDSPLTKTLFQRRVATKQGNATGLMQLSADIWTDHIAPFLGARELQVLRQSCSQLYGILQTVVPGLKLRLFQHQKRSLAWMRERECRSQTESDLCSSSHTRLFAVEGDDYRAASGGVASLLELRSTGEQVRISQLTGQECDGSLAKMNRLVARGGLLCDDPGLGKTITVLSLILQTAGMLPETPTLVGKSVESDKIFNAYWEEQYCAHDNRRSALLKFINQFIKSETTHASFLPTKKLQKLAELNYESFQHFHDDFELILQASLEHADRVIPRLREKALEFKEHNVEHARKYFSSVTSKPNSAVAALVSDARRIKFFKSLLPSKATLLVVPAVLMDHWEEQIRLHVNFQFLTSLSPMIFNFGENMKLELNEAKRLLQTSHSALVFLDRGGTKPLPPREFLARFQIVITTIQRFSNEWKNGSFEQQDARRSEGNEIPWYLEGLQASEKNVCSLLKIHWHRMVIDEGHSMAKGHENSSIQFASWIHAERRWAMTGTPTKHNTMQLNQVKALLRFLRHDFFVSKGDGDQFWKKEIMDRWKGKDPVSFYRLRSLLILLMRRHTKLDIEELPFPLFRKEIIPMSEIEVNTYNTLVSAVQSNILLTSMVGKTSGKQDSLLHRSNARHAREALENVRRVCIGWSRVVPVLTDKNWRETIELAELHNLDLVPIREFMHAAESEGLSFCSVCHLGLTTLLLPSCCGHLTCTECFDSQSTTCIACGDEYDVDDFQRLQPGFTMTWQSNLKDPERISETETPHHQLLPRAIQPGARAGNGMNIANPILPRRTNKFGDGHICEYRDKETLSFARNHRCLLCWEEHNACNLMNEDCRCAACSRTATDCPKDESKSHYLINKIAALHSNSKNQRPLKVIVFSQFRKALNVVGDRLYRRFGSACVAEYWGRYRKEELSKFIHHSECVCLLLTKDGSEGLDLSFVTHIFLLEEIWDKALEDQVVARAWRMGAHGRVEVETLVAQHSVEEIMMDVKADEQEGPKEELSAQDKERKKLHSLLLALHLNTDYQRLGNGSEKANSKSKANALSLDIPASYKKRKRFDGSLLEPAEVGGTRAPSDSITNHFAKERESFSFPRSSSQFTPTLLRSQPAMKISTMFSASLLTLSSSAAFVQRTAIRSYSRTSAALDLTKVFFDMEVGGKDAGRITFELRDDVVPKTAENFRALCTGEKGFGYKGSSFHRVIPQFMCQGGDFTNHNGTGGKSIYGTKFEDEDFSLKHEGKGILSMANAGPNTNGSQFFICTVDTPWLNGKHVVFGKVVEGLEVVDAIEKVGSQSGATSQKVIIKDCGELK</sequence>
<evidence type="ECO:0000313" key="13">
    <source>
        <dbReference type="EMBL" id="GAX27113.1"/>
    </source>
</evidence>
<evidence type="ECO:0000256" key="5">
    <source>
        <dbReference type="ARBA" id="ARBA00022840"/>
    </source>
</evidence>
<keyword evidence="8" id="KW-0863">Zinc-finger</keyword>